<name>A0A9D2EGZ6_9MICO</name>
<gene>
    <name evidence="9" type="ORF">H9815_15010</name>
</gene>
<dbReference type="GO" id="GO:0008324">
    <property type="term" value="F:monoatomic cation transmembrane transporter activity"/>
    <property type="evidence" value="ECO:0007669"/>
    <property type="project" value="InterPro"/>
</dbReference>
<keyword evidence="5 8" id="KW-1133">Transmembrane helix</keyword>
<dbReference type="EMBL" id="DXBY01000261">
    <property type="protein sequence ID" value="HIZ37082.1"/>
    <property type="molecule type" value="Genomic_DNA"/>
</dbReference>
<dbReference type="Proteomes" id="UP000824037">
    <property type="component" value="Unassembled WGS sequence"/>
</dbReference>
<reference evidence="9" key="2">
    <citation type="submission" date="2021-04" db="EMBL/GenBank/DDBJ databases">
        <authorList>
            <person name="Gilroy R."/>
        </authorList>
    </citation>
    <scope>NUCLEOTIDE SEQUENCE</scope>
    <source>
        <strain evidence="9">ChiGjej4B4-7305</strain>
    </source>
</reference>
<proteinExistence type="inferred from homology"/>
<dbReference type="Pfam" id="PF01899">
    <property type="entry name" value="MNHE"/>
    <property type="match status" value="1"/>
</dbReference>
<keyword evidence="6 8" id="KW-0472">Membrane</keyword>
<accession>A0A9D2EGZ6</accession>
<sequence>MRSPDAYDWLRRWPMAVWMTIVWVLLWGNLTLANVLTGVVISFGLLRVMPMPRVGFGGHVSVVGVVALLARLLVDIVRASINVAAHALHIGRYPKGAVIRVKLASSSDLILTLTAELTVIVPGSIVVEAHRLTGMLYVHVLDVSAPGAVEKSRQGVLDQEKWVMYALATDQDIADAGYPPRPWKRRRRQHSEVSS</sequence>
<feature type="transmembrane region" description="Helical" evidence="8">
    <location>
        <begin position="21"/>
        <end position="44"/>
    </location>
</feature>
<comment type="subcellular location">
    <subcellularLocation>
        <location evidence="1">Cell membrane</location>
        <topology evidence="1">Multi-pass membrane protein</topology>
    </subcellularLocation>
</comment>
<organism evidence="9 10">
    <name type="scientific">Candidatus Ruania gallistercoris</name>
    <dbReference type="NCBI Taxonomy" id="2838746"/>
    <lineage>
        <taxon>Bacteria</taxon>
        <taxon>Bacillati</taxon>
        <taxon>Actinomycetota</taxon>
        <taxon>Actinomycetes</taxon>
        <taxon>Micrococcales</taxon>
        <taxon>Ruaniaceae</taxon>
        <taxon>Ruania</taxon>
    </lineage>
</organism>
<comment type="similarity">
    <text evidence="2">Belongs to the CPA3 antiporters (TC 2.A.63) subunit E family.</text>
</comment>
<evidence type="ECO:0000256" key="8">
    <source>
        <dbReference type="SAM" id="Phobius"/>
    </source>
</evidence>
<dbReference type="GO" id="GO:0005886">
    <property type="term" value="C:plasma membrane"/>
    <property type="evidence" value="ECO:0007669"/>
    <property type="project" value="UniProtKB-SubCell"/>
</dbReference>
<evidence type="ECO:0000256" key="2">
    <source>
        <dbReference type="ARBA" id="ARBA00006228"/>
    </source>
</evidence>
<dbReference type="InterPro" id="IPR002758">
    <property type="entry name" value="Cation_antiport_E"/>
</dbReference>
<keyword evidence="4 8" id="KW-0812">Transmembrane</keyword>
<feature type="region of interest" description="Disordered" evidence="7">
    <location>
        <begin position="175"/>
        <end position="195"/>
    </location>
</feature>
<dbReference type="PANTHER" id="PTHR34584:SF1">
    <property type="entry name" value="NA(+)_H(+) ANTIPORTER SUBUNIT E1"/>
    <property type="match status" value="1"/>
</dbReference>
<dbReference type="NCBIfam" id="NF006521">
    <property type="entry name" value="PRK08965.1-5"/>
    <property type="match status" value="1"/>
</dbReference>
<protein>
    <submittedName>
        <fullName evidence="9">Na+/H+ antiporter subunit E</fullName>
    </submittedName>
</protein>
<keyword evidence="3" id="KW-1003">Cell membrane</keyword>
<evidence type="ECO:0000256" key="6">
    <source>
        <dbReference type="ARBA" id="ARBA00023136"/>
    </source>
</evidence>
<evidence type="ECO:0000256" key="5">
    <source>
        <dbReference type="ARBA" id="ARBA00022989"/>
    </source>
</evidence>
<evidence type="ECO:0000256" key="1">
    <source>
        <dbReference type="ARBA" id="ARBA00004651"/>
    </source>
</evidence>
<comment type="caution">
    <text evidence="9">The sequence shown here is derived from an EMBL/GenBank/DDBJ whole genome shotgun (WGS) entry which is preliminary data.</text>
</comment>
<reference evidence="9" key="1">
    <citation type="journal article" date="2021" name="PeerJ">
        <title>Extensive microbial diversity within the chicken gut microbiome revealed by metagenomics and culture.</title>
        <authorList>
            <person name="Gilroy R."/>
            <person name="Ravi A."/>
            <person name="Getino M."/>
            <person name="Pursley I."/>
            <person name="Horton D.L."/>
            <person name="Alikhan N.F."/>
            <person name="Baker D."/>
            <person name="Gharbi K."/>
            <person name="Hall N."/>
            <person name="Watson M."/>
            <person name="Adriaenssens E.M."/>
            <person name="Foster-Nyarko E."/>
            <person name="Jarju S."/>
            <person name="Secka A."/>
            <person name="Antonio M."/>
            <person name="Oren A."/>
            <person name="Chaudhuri R.R."/>
            <person name="La Ragione R."/>
            <person name="Hildebrand F."/>
            <person name="Pallen M.J."/>
        </authorList>
    </citation>
    <scope>NUCLEOTIDE SEQUENCE</scope>
    <source>
        <strain evidence="9">ChiGjej4B4-7305</strain>
    </source>
</reference>
<evidence type="ECO:0000256" key="7">
    <source>
        <dbReference type="SAM" id="MobiDB-lite"/>
    </source>
</evidence>
<evidence type="ECO:0000313" key="10">
    <source>
        <dbReference type="Proteomes" id="UP000824037"/>
    </source>
</evidence>
<evidence type="ECO:0000256" key="4">
    <source>
        <dbReference type="ARBA" id="ARBA00022692"/>
    </source>
</evidence>
<dbReference type="PANTHER" id="PTHR34584">
    <property type="entry name" value="NA(+)/H(+) ANTIPORTER SUBUNIT E1"/>
    <property type="match status" value="1"/>
</dbReference>
<evidence type="ECO:0000256" key="3">
    <source>
        <dbReference type="ARBA" id="ARBA00022475"/>
    </source>
</evidence>
<evidence type="ECO:0000313" key="9">
    <source>
        <dbReference type="EMBL" id="HIZ37082.1"/>
    </source>
</evidence>
<dbReference type="AlphaFoldDB" id="A0A9D2EGZ6"/>